<dbReference type="CDD" id="cd00082">
    <property type="entry name" value="HisKA"/>
    <property type="match status" value="1"/>
</dbReference>
<dbReference type="SUPFAM" id="SSF47384">
    <property type="entry name" value="Homodimeric domain of signal transducing histidine kinase"/>
    <property type="match status" value="1"/>
</dbReference>
<evidence type="ECO:0000256" key="6">
    <source>
        <dbReference type="ARBA" id="ARBA00022475"/>
    </source>
</evidence>
<dbReference type="Proteomes" id="UP000015559">
    <property type="component" value="Chromosome"/>
</dbReference>
<dbReference type="GO" id="GO:0006817">
    <property type="term" value="P:phosphate ion transport"/>
    <property type="evidence" value="ECO:0007669"/>
    <property type="project" value="UniProtKB-KW"/>
</dbReference>
<evidence type="ECO:0000259" key="19">
    <source>
        <dbReference type="PROSITE" id="PS50109"/>
    </source>
</evidence>
<dbReference type="InterPro" id="IPR004358">
    <property type="entry name" value="Sig_transdc_His_kin-like_C"/>
</dbReference>
<gene>
    <name evidence="20" type="ORF">SCD_n00282</name>
</gene>
<dbReference type="InterPro" id="IPR003594">
    <property type="entry name" value="HATPase_dom"/>
</dbReference>
<dbReference type="KEGG" id="sdr:SCD_n00282"/>
<dbReference type="SMART" id="SM00388">
    <property type="entry name" value="HisKA"/>
    <property type="match status" value="1"/>
</dbReference>
<comment type="catalytic activity">
    <reaction evidence="1">
        <text>ATP + protein L-histidine = ADP + protein N-phospho-L-histidine.</text>
        <dbReference type="EC" id="2.7.13.3"/>
    </reaction>
</comment>
<dbReference type="InterPro" id="IPR035965">
    <property type="entry name" value="PAS-like_dom_sf"/>
</dbReference>
<evidence type="ECO:0000256" key="13">
    <source>
        <dbReference type="ARBA" id="ARBA00022840"/>
    </source>
</evidence>
<dbReference type="PRINTS" id="PR00344">
    <property type="entry name" value="BCTRLSENSOR"/>
</dbReference>
<dbReference type="GO" id="GO:0000155">
    <property type="term" value="F:phosphorelay sensor kinase activity"/>
    <property type="evidence" value="ECO:0007669"/>
    <property type="project" value="InterPro"/>
</dbReference>
<dbReference type="InterPro" id="IPR005467">
    <property type="entry name" value="His_kinase_dom"/>
</dbReference>
<dbReference type="STRING" id="1163617.SCD_n00282"/>
<keyword evidence="14 18" id="KW-1133">Transmembrane helix</keyword>
<dbReference type="InterPro" id="IPR003661">
    <property type="entry name" value="HisK_dim/P_dom"/>
</dbReference>
<evidence type="ECO:0000256" key="11">
    <source>
        <dbReference type="ARBA" id="ARBA00022741"/>
    </source>
</evidence>
<evidence type="ECO:0000256" key="4">
    <source>
        <dbReference type="ARBA" id="ARBA00019665"/>
    </source>
</evidence>
<feature type="transmembrane region" description="Helical" evidence="18">
    <location>
        <begin position="12"/>
        <end position="35"/>
    </location>
</feature>
<evidence type="ECO:0000256" key="5">
    <source>
        <dbReference type="ARBA" id="ARBA00022448"/>
    </source>
</evidence>
<dbReference type="RefSeq" id="WP_009206924.1">
    <property type="nucleotide sequence ID" value="NC_022357.1"/>
</dbReference>
<comment type="function">
    <text evidence="17">Member of the two-component regulatory system PhoR/PhoB involved in the phosphate regulon genes expression. PhoR may function as a membrane-associated protein kinase that phosphorylates PhoB in response to environmental signals.</text>
</comment>
<dbReference type="Pfam" id="PF02518">
    <property type="entry name" value="HATPase_c"/>
    <property type="match status" value="1"/>
</dbReference>
<dbReference type="SUPFAM" id="SSF55785">
    <property type="entry name" value="PYP-like sensor domain (PAS domain)"/>
    <property type="match status" value="1"/>
</dbReference>
<evidence type="ECO:0000256" key="1">
    <source>
        <dbReference type="ARBA" id="ARBA00000085"/>
    </source>
</evidence>
<keyword evidence="5" id="KW-0813">Transport</keyword>
<evidence type="ECO:0000256" key="7">
    <source>
        <dbReference type="ARBA" id="ARBA00022553"/>
    </source>
</evidence>
<dbReference type="EC" id="2.7.13.3" evidence="3"/>
<dbReference type="HOGENOM" id="CLU_000445_89_2_4"/>
<keyword evidence="12 20" id="KW-0418">Kinase</keyword>
<dbReference type="GO" id="GO:0005524">
    <property type="term" value="F:ATP binding"/>
    <property type="evidence" value="ECO:0007669"/>
    <property type="project" value="UniProtKB-KW"/>
</dbReference>
<dbReference type="Gene3D" id="3.30.450.20">
    <property type="entry name" value="PAS domain"/>
    <property type="match status" value="1"/>
</dbReference>
<dbReference type="PROSITE" id="PS50109">
    <property type="entry name" value="HIS_KIN"/>
    <property type="match status" value="1"/>
</dbReference>
<feature type="domain" description="Histidine kinase" evidence="19">
    <location>
        <begin position="203"/>
        <end position="419"/>
    </location>
</feature>
<dbReference type="GO" id="GO:0016036">
    <property type="term" value="P:cellular response to phosphate starvation"/>
    <property type="evidence" value="ECO:0007669"/>
    <property type="project" value="TreeGrafter"/>
</dbReference>
<keyword evidence="6" id="KW-1003">Cell membrane</keyword>
<keyword evidence="9" id="KW-0808">Transferase</keyword>
<dbReference type="InterPro" id="IPR000014">
    <property type="entry name" value="PAS"/>
</dbReference>
<evidence type="ECO:0000256" key="8">
    <source>
        <dbReference type="ARBA" id="ARBA00022592"/>
    </source>
</evidence>
<sequence>MTLALLAAAPLVLWAAVGAVPALILMVILLLFYLLHHLRNLDALDGWLRKPDVGTVPHGSGLWEEPFAVLYQLERQQSDSQHNLSNALERFQQAGEAMPDGVVMMNSSGQIEWCNPVAETQFGINLDRDRGQWMTYLIRQAQFTDYLAAHNYREPLIFKSTRNRELVLSIQLIPFGDEQKLLISRDITQLERVETMRRDFVANVSHELSTPLTVVGGFLETLVDMEHLDETQTRHYLNLMFDQTNRMQHLVKDLLMLSKLESTHTAHREEKVDVPHLLQDLLKDALSLSSGRHRLRLNLASERWLLGNEDELRSAFGNLVSNAIRYTPDGGEIVLQWEEWEEEGVFSVQDSGVGIEPQHIPRLTERFYRVDRSRSRETGGTGLGLAIAKHALTRHQARLEIESTPGKGSTFSACFPARRLIAGEASN</sequence>
<dbReference type="NCBIfam" id="TIGR02966">
    <property type="entry name" value="phoR_proteo"/>
    <property type="match status" value="1"/>
</dbReference>
<proteinExistence type="predicted"/>
<evidence type="ECO:0000256" key="10">
    <source>
        <dbReference type="ARBA" id="ARBA00022692"/>
    </source>
</evidence>
<keyword evidence="16 18" id="KW-0472">Membrane</keyword>
<dbReference type="InterPro" id="IPR050351">
    <property type="entry name" value="BphY/WalK/GraS-like"/>
</dbReference>
<dbReference type="Gene3D" id="3.30.565.10">
    <property type="entry name" value="Histidine kinase-like ATPase, C-terminal domain"/>
    <property type="match status" value="1"/>
</dbReference>
<evidence type="ECO:0000256" key="9">
    <source>
        <dbReference type="ARBA" id="ARBA00022679"/>
    </source>
</evidence>
<dbReference type="Gene3D" id="1.10.287.130">
    <property type="match status" value="1"/>
</dbReference>
<comment type="subcellular location">
    <subcellularLocation>
        <location evidence="2">Cell membrane</location>
    </subcellularLocation>
</comment>
<accession>S6AEE1</accession>
<dbReference type="GO" id="GO:0005886">
    <property type="term" value="C:plasma membrane"/>
    <property type="evidence" value="ECO:0007669"/>
    <property type="project" value="UniProtKB-SubCell"/>
</dbReference>
<evidence type="ECO:0000313" key="20">
    <source>
        <dbReference type="EMBL" id="BAN34131.1"/>
    </source>
</evidence>
<dbReference type="PANTHER" id="PTHR45453:SF1">
    <property type="entry name" value="PHOSPHATE REGULON SENSOR PROTEIN PHOR"/>
    <property type="match status" value="1"/>
</dbReference>
<keyword evidence="11" id="KW-0547">Nucleotide-binding</keyword>
<keyword evidence="21" id="KW-1185">Reference proteome</keyword>
<evidence type="ECO:0000256" key="3">
    <source>
        <dbReference type="ARBA" id="ARBA00012438"/>
    </source>
</evidence>
<evidence type="ECO:0000256" key="14">
    <source>
        <dbReference type="ARBA" id="ARBA00022989"/>
    </source>
</evidence>
<evidence type="ECO:0000256" key="12">
    <source>
        <dbReference type="ARBA" id="ARBA00022777"/>
    </source>
</evidence>
<keyword evidence="13" id="KW-0067">ATP-binding</keyword>
<dbReference type="FunFam" id="3.30.565.10:FF:000032">
    <property type="entry name" value="Phosphate regulon sensor histidine kinase PhoR"/>
    <property type="match status" value="1"/>
</dbReference>
<evidence type="ECO:0000256" key="17">
    <source>
        <dbReference type="ARBA" id="ARBA00025207"/>
    </source>
</evidence>
<protein>
    <recommendedName>
        <fullName evidence="4">Phosphate regulon sensor protein PhoR</fullName>
        <ecNumber evidence="3">2.7.13.3</ecNumber>
    </recommendedName>
</protein>
<dbReference type="GO" id="GO:0004721">
    <property type="term" value="F:phosphoprotein phosphatase activity"/>
    <property type="evidence" value="ECO:0007669"/>
    <property type="project" value="InterPro"/>
</dbReference>
<dbReference type="InterPro" id="IPR036097">
    <property type="entry name" value="HisK_dim/P_sf"/>
</dbReference>
<evidence type="ECO:0000256" key="2">
    <source>
        <dbReference type="ARBA" id="ARBA00004236"/>
    </source>
</evidence>
<evidence type="ECO:0000313" key="21">
    <source>
        <dbReference type="Proteomes" id="UP000015559"/>
    </source>
</evidence>
<dbReference type="AlphaFoldDB" id="S6AEE1"/>
<keyword evidence="7" id="KW-0597">Phosphoprotein</keyword>
<dbReference type="eggNOG" id="COG5002">
    <property type="taxonomic scope" value="Bacteria"/>
</dbReference>
<evidence type="ECO:0000256" key="15">
    <source>
        <dbReference type="ARBA" id="ARBA00023012"/>
    </source>
</evidence>
<keyword evidence="8" id="KW-0592">Phosphate transport</keyword>
<dbReference type="InterPro" id="IPR014310">
    <property type="entry name" value="Sig_transdc_His_kinase_PhoR"/>
</dbReference>
<dbReference type="Pfam" id="PF11808">
    <property type="entry name" value="PhoR"/>
    <property type="match status" value="1"/>
</dbReference>
<dbReference type="NCBIfam" id="NF008235">
    <property type="entry name" value="PRK11006.1"/>
    <property type="match status" value="1"/>
</dbReference>
<dbReference type="SMART" id="SM00387">
    <property type="entry name" value="HATPase_c"/>
    <property type="match status" value="1"/>
</dbReference>
<dbReference type="EMBL" id="AP013066">
    <property type="protein sequence ID" value="BAN34131.1"/>
    <property type="molecule type" value="Genomic_DNA"/>
</dbReference>
<keyword evidence="10 18" id="KW-0812">Transmembrane</keyword>
<name>S6AEE1_SULDS</name>
<dbReference type="InterPro" id="IPR036890">
    <property type="entry name" value="HATPase_C_sf"/>
</dbReference>
<dbReference type="FunFam" id="1.10.287.130:FF:000008">
    <property type="entry name" value="Two-component sensor histidine kinase"/>
    <property type="match status" value="1"/>
</dbReference>
<evidence type="ECO:0000256" key="16">
    <source>
        <dbReference type="ARBA" id="ARBA00023136"/>
    </source>
</evidence>
<evidence type="ECO:0000256" key="18">
    <source>
        <dbReference type="SAM" id="Phobius"/>
    </source>
</evidence>
<dbReference type="PANTHER" id="PTHR45453">
    <property type="entry name" value="PHOSPHATE REGULON SENSOR PROTEIN PHOR"/>
    <property type="match status" value="1"/>
</dbReference>
<organism evidence="20 21">
    <name type="scientific">Sulfuricella denitrificans (strain DSM 22764 / NBRC 105220 / skB26)</name>
    <dbReference type="NCBI Taxonomy" id="1163617"/>
    <lineage>
        <taxon>Bacteria</taxon>
        <taxon>Pseudomonadati</taxon>
        <taxon>Pseudomonadota</taxon>
        <taxon>Betaproteobacteria</taxon>
        <taxon>Nitrosomonadales</taxon>
        <taxon>Sulfuricellaceae</taxon>
        <taxon>Sulfuricella</taxon>
    </lineage>
</organism>
<keyword evidence="15" id="KW-0902">Two-component regulatory system</keyword>
<dbReference type="SMART" id="SM00091">
    <property type="entry name" value="PAS"/>
    <property type="match status" value="1"/>
</dbReference>
<dbReference type="InterPro" id="IPR021766">
    <property type="entry name" value="PhoR_N"/>
</dbReference>
<dbReference type="Pfam" id="PF13188">
    <property type="entry name" value="PAS_8"/>
    <property type="match status" value="1"/>
</dbReference>
<reference evidence="20 21" key="1">
    <citation type="journal article" date="2012" name="Appl. Environ. Microbiol.">
        <title>Draft genome sequence of a psychrotolerant sulfur-oxidizing bacterium, Sulfuricella denitrificans skB26, and proteomic insights into cold adaptation.</title>
        <authorList>
            <person name="Watanabe T."/>
            <person name="Kojima H."/>
            <person name="Fukui M."/>
        </authorList>
    </citation>
    <scope>NUCLEOTIDE SEQUENCE [LARGE SCALE GENOMIC DNA]</scope>
    <source>
        <strain evidence="21">skB26</strain>
    </source>
</reference>
<dbReference type="Pfam" id="PF00512">
    <property type="entry name" value="HisKA"/>
    <property type="match status" value="1"/>
</dbReference>
<dbReference type="SUPFAM" id="SSF55874">
    <property type="entry name" value="ATPase domain of HSP90 chaperone/DNA topoisomerase II/histidine kinase"/>
    <property type="match status" value="1"/>
</dbReference>